<feature type="region of interest" description="Disordered" evidence="1">
    <location>
        <begin position="1"/>
        <end position="34"/>
    </location>
</feature>
<protein>
    <submittedName>
        <fullName evidence="2">Uncharacterized protein</fullName>
    </submittedName>
</protein>
<evidence type="ECO:0000313" key="2">
    <source>
        <dbReference type="EMBL" id="KAK7256415.1"/>
    </source>
</evidence>
<comment type="caution">
    <text evidence="2">The sequence shown here is derived from an EMBL/GenBank/DDBJ whole genome shotgun (WGS) entry which is preliminary data.</text>
</comment>
<organism evidence="2 3">
    <name type="scientific">Crotalaria pallida</name>
    <name type="common">Smooth rattlebox</name>
    <name type="synonym">Crotalaria striata</name>
    <dbReference type="NCBI Taxonomy" id="3830"/>
    <lineage>
        <taxon>Eukaryota</taxon>
        <taxon>Viridiplantae</taxon>
        <taxon>Streptophyta</taxon>
        <taxon>Embryophyta</taxon>
        <taxon>Tracheophyta</taxon>
        <taxon>Spermatophyta</taxon>
        <taxon>Magnoliopsida</taxon>
        <taxon>eudicotyledons</taxon>
        <taxon>Gunneridae</taxon>
        <taxon>Pentapetalae</taxon>
        <taxon>rosids</taxon>
        <taxon>fabids</taxon>
        <taxon>Fabales</taxon>
        <taxon>Fabaceae</taxon>
        <taxon>Papilionoideae</taxon>
        <taxon>50 kb inversion clade</taxon>
        <taxon>genistoids sensu lato</taxon>
        <taxon>core genistoids</taxon>
        <taxon>Crotalarieae</taxon>
        <taxon>Crotalaria</taxon>
    </lineage>
</organism>
<feature type="compositionally biased region" description="Polar residues" evidence="1">
    <location>
        <begin position="1"/>
        <end position="13"/>
    </location>
</feature>
<evidence type="ECO:0000313" key="3">
    <source>
        <dbReference type="Proteomes" id="UP001372338"/>
    </source>
</evidence>
<evidence type="ECO:0000256" key="1">
    <source>
        <dbReference type="SAM" id="MobiDB-lite"/>
    </source>
</evidence>
<dbReference type="EMBL" id="JAYWIO010000006">
    <property type="protein sequence ID" value="KAK7256415.1"/>
    <property type="molecule type" value="Genomic_DNA"/>
</dbReference>
<feature type="compositionally biased region" description="Basic and acidic residues" evidence="1">
    <location>
        <begin position="22"/>
        <end position="34"/>
    </location>
</feature>
<feature type="region of interest" description="Disordered" evidence="1">
    <location>
        <begin position="99"/>
        <end position="123"/>
    </location>
</feature>
<keyword evidence="3" id="KW-1185">Reference proteome</keyword>
<sequence length="199" mass="21819">MSSSHPLSTNSPLSCFMGSEEQGIRGKDKRRASQSEETYKFALEVYDKSLAQVEACLKQLSCANIDEVDISVLDHGGDAAKDIEEQCDTNVTKVRGVKFKERGQGKGGPGKGHGRGGGRGNISSRFKSAIEKGKKNKKQHCSSLNEQNDRGQQLYLSKTPVVDSQLDTSTNLTTWISRCKQSQKLSFVKLYKKDASIAL</sequence>
<gene>
    <name evidence="2" type="ORF">RIF29_29861</name>
</gene>
<accession>A0AAN9EHF6</accession>
<dbReference type="AlphaFoldDB" id="A0AAN9EHF6"/>
<proteinExistence type="predicted"/>
<dbReference type="Proteomes" id="UP001372338">
    <property type="component" value="Unassembled WGS sequence"/>
</dbReference>
<reference evidence="2 3" key="1">
    <citation type="submission" date="2024-01" db="EMBL/GenBank/DDBJ databases">
        <title>The genomes of 5 underutilized Papilionoideae crops provide insights into root nodulation and disease resistanc.</title>
        <authorList>
            <person name="Yuan L."/>
        </authorList>
    </citation>
    <scope>NUCLEOTIDE SEQUENCE [LARGE SCALE GENOMIC DNA]</scope>
    <source>
        <strain evidence="2">ZHUSHIDOU_FW_LH</strain>
        <tissue evidence="2">Leaf</tissue>
    </source>
</reference>
<feature type="compositionally biased region" description="Gly residues" evidence="1">
    <location>
        <begin position="105"/>
        <end position="120"/>
    </location>
</feature>
<name>A0AAN9EHF6_CROPI</name>